<comment type="caution">
    <text evidence="1">The sequence shown here is derived from an EMBL/GenBank/DDBJ whole genome shotgun (WGS) entry which is preliminary data.</text>
</comment>
<evidence type="ECO:0008006" key="3">
    <source>
        <dbReference type="Google" id="ProtNLM"/>
    </source>
</evidence>
<organism evidence="1 2">
    <name type="scientific">Rhizobium herbae</name>
    <dbReference type="NCBI Taxonomy" id="508661"/>
    <lineage>
        <taxon>Bacteria</taxon>
        <taxon>Pseudomonadati</taxon>
        <taxon>Pseudomonadota</taxon>
        <taxon>Alphaproteobacteria</taxon>
        <taxon>Hyphomicrobiales</taxon>
        <taxon>Rhizobiaceae</taxon>
        <taxon>Rhizobium/Agrobacterium group</taxon>
        <taxon>Rhizobium</taxon>
    </lineage>
</organism>
<accession>A0ABS4EIX5</accession>
<keyword evidence="2" id="KW-1185">Reference proteome</keyword>
<sequence>MLAMQQYSSPAIYRQIEALIKPALVSESVV</sequence>
<gene>
    <name evidence="1" type="ORF">J2Z75_001387</name>
</gene>
<name>A0ABS4EIX5_9HYPH</name>
<reference evidence="1 2" key="1">
    <citation type="submission" date="2021-03" db="EMBL/GenBank/DDBJ databases">
        <title>Genomic Encyclopedia of Type Strains, Phase IV (KMG-IV): sequencing the most valuable type-strain genomes for metagenomic binning, comparative biology and taxonomic classification.</title>
        <authorList>
            <person name="Goeker M."/>
        </authorList>
    </citation>
    <scope>NUCLEOTIDE SEQUENCE [LARGE SCALE GENOMIC DNA]</scope>
    <source>
        <strain evidence="1 2">DSM 26427</strain>
    </source>
</reference>
<proteinExistence type="predicted"/>
<dbReference type="Proteomes" id="UP000823786">
    <property type="component" value="Unassembled WGS sequence"/>
</dbReference>
<evidence type="ECO:0000313" key="2">
    <source>
        <dbReference type="Proteomes" id="UP000823786"/>
    </source>
</evidence>
<dbReference type="EMBL" id="JAGGJV010000002">
    <property type="protein sequence ID" value="MBP1857891.1"/>
    <property type="molecule type" value="Genomic_DNA"/>
</dbReference>
<evidence type="ECO:0000313" key="1">
    <source>
        <dbReference type="EMBL" id="MBP1857891.1"/>
    </source>
</evidence>
<protein>
    <recommendedName>
        <fullName evidence="3">GntR family transcriptional regulator</fullName>
    </recommendedName>
</protein>